<dbReference type="PANTHER" id="PTHR36925">
    <property type="entry name" value="COBALT-PRECORRIN-6A REDUCTASE"/>
    <property type="match status" value="1"/>
</dbReference>
<evidence type="ECO:0000256" key="3">
    <source>
        <dbReference type="ARBA" id="ARBA00023002"/>
    </source>
</evidence>
<dbReference type="NCBIfam" id="TIGR00715">
    <property type="entry name" value="precor6x_red"/>
    <property type="match status" value="1"/>
</dbReference>
<evidence type="ECO:0000313" key="5">
    <source>
        <dbReference type="Proteomes" id="UP000315252"/>
    </source>
</evidence>
<name>A0A545TMN3_9PROT</name>
<evidence type="ECO:0000256" key="1">
    <source>
        <dbReference type="ARBA" id="ARBA00004953"/>
    </source>
</evidence>
<dbReference type="NCBIfam" id="NF005968">
    <property type="entry name" value="PRK08057.1-2"/>
    <property type="match status" value="1"/>
</dbReference>
<dbReference type="Pfam" id="PF02571">
    <property type="entry name" value="CbiJ"/>
    <property type="match status" value="1"/>
</dbReference>
<gene>
    <name evidence="4" type="ORF">FKG95_17850</name>
</gene>
<dbReference type="PROSITE" id="PS51014">
    <property type="entry name" value="COBK_CBIJ"/>
    <property type="match status" value="1"/>
</dbReference>
<keyword evidence="2" id="KW-0169">Cobalamin biosynthesis</keyword>
<dbReference type="GO" id="GO:0009236">
    <property type="term" value="P:cobalamin biosynthetic process"/>
    <property type="evidence" value="ECO:0007669"/>
    <property type="project" value="UniProtKB-UniPathway"/>
</dbReference>
<dbReference type="RefSeq" id="WP_142897761.1">
    <property type="nucleotide sequence ID" value="NZ_ML660057.1"/>
</dbReference>
<dbReference type="PANTHER" id="PTHR36925:SF1">
    <property type="entry name" value="COBALT-PRECORRIN-6A REDUCTASE"/>
    <property type="match status" value="1"/>
</dbReference>
<sequence length="252" mass="27473">MPAKTRVLILGGTGEATHLAELMDKHDRFEIVSSLAGRTRDPALPPGQVRSGGFGGIAGLANYLRDDTIGAVVDATHPYAAQISDNAVHACKAVNLPLLQLLRPEWRETDDDRWIPVENTESAAAAISDHGFQRIFLSTGRQDLAPFAALRDPWFLLRTIDPPDNRLGLQNCEIVLGRGPFEADAEADLMRQYRIDAIVTKNSGGTATYGKIEAARRLKLPVIMIQRPPGAALRSASSVKEAAEWLEHHARS</sequence>
<keyword evidence="3 4" id="KW-0560">Oxidoreductase</keyword>
<proteinExistence type="predicted"/>
<dbReference type="OrthoDB" id="5183775at2"/>
<comment type="caution">
    <text evidence="4">The sequence shown here is derived from an EMBL/GenBank/DDBJ whole genome shotgun (WGS) entry which is preliminary data.</text>
</comment>
<evidence type="ECO:0000256" key="2">
    <source>
        <dbReference type="ARBA" id="ARBA00022573"/>
    </source>
</evidence>
<comment type="pathway">
    <text evidence="1">Cofactor biosynthesis; adenosylcobalamin biosynthesis.</text>
</comment>
<reference evidence="4 5" key="1">
    <citation type="submission" date="2019-06" db="EMBL/GenBank/DDBJ databases">
        <title>Whole genome sequence for Rhodospirillaceae sp. R148.</title>
        <authorList>
            <person name="Wang G."/>
        </authorList>
    </citation>
    <scope>NUCLEOTIDE SEQUENCE [LARGE SCALE GENOMIC DNA]</scope>
    <source>
        <strain evidence="4 5">R148</strain>
    </source>
</reference>
<dbReference type="EMBL" id="VHSH01000006">
    <property type="protein sequence ID" value="TQV78428.1"/>
    <property type="molecule type" value="Genomic_DNA"/>
</dbReference>
<protein>
    <submittedName>
        <fullName evidence="4">Cobalt-precorrin-6A reductase</fullName>
        <ecNumber evidence="4">1.3.1.106</ecNumber>
    </submittedName>
</protein>
<dbReference type="Proteomes" id="UP000315252">
    <property type="component" value="Unassembled WGS sequence"/>
</dbReference>
<organism evidence="4 5">
    <name type="scientific">Denitrobaculum tricleocarpae</name>
    <dbReference type="NCBI Taxonomy" id="2591009"/>
    <lineage>
        <taxon>Bacteria</taxon>
        <taxon>Pseudomonadati</taxon>
        <taxon>Pseudomonadota</taxon>
        <taxon>Alphaproteobacteria</taxon>
        <taxon>Rhodospirillales</taxon>
        <taxon>Rhodospirillaceae</taxon>
        <taxon>Denitrobaculum</taxon>
    </lineage>
</organism>
<keyword evidence="5" id="KW-1185">Reference proteome</keyword>
<dbReference type="InterPro" id="IPR003723">
    <property type="entry name" value="Precorrin-6x_reduct"/>
</dbReference>
<evidence type="ECO:0000313" key="4">
    <source>
        <dbReference type="EMBL" id="TQV78428.1"/>
    </source>
</evidence>
<dbReference type="AlphaFoldDB" id="A0A545TMN3"/>
<accession>A0A545TMN3</accession>
<dbReference type="UniPathway" id="UPA00148"/>
<dbReference type="EC" id="1.3.1.106" evidence="4"/>
<dbReference type="GO" id="GO:0016994">
    <property type="term" value="F:precorrin-6A reductase activity"/>
    <property type="evidence" value="ECO:0007669"/>
    <property type="project" value="InterPro"/>
</dbReference>